<reference evidence="2" key="1">
    <citation type="submission" date="2014-05" db="EMBL/GenBank/DDBJ databases">
        <authorList>
            <person name="Chronopoulou M."/>
        </authorList>
    </citation>
    <scope>NUCLEOTIDE SEQUENCE</scope>
    <source>
        <tissue evidence="2">Whole organism</tissue>
    </source>
</reference>
<proteinExistence type="predicted"/>
<feature type="compositionally biased region" description="Low complexity" evidence="1">
    <location>
        <begin position="74"/>
        <end position="95"/>
    </location>
</feature>
<protein>
    <submittedName>
        <fullName evidence="2">Uncharacterized protein</fullName>
    </submittedName>
</protein>
<feature type="compositionally biased region" description="Basic residues" evidence="1">
    <location>
        <begin position="102"/>
        <end position="117"/>
    </location>
</feature>
<sequence>VTYMSYEHNASNKIQPRMSTEKQEEDFKNRIFEKESIKYKKVAFNLRNESRDGVIDKTPPENDSKLPLLRSDSSETSNSSSFSSSYASSRKTSSSDLLTVSKKMKNALKHRHNHRRNSPLSNNNDDECNKPLKLAPLSRYPTPIKIHEKERPVRSLRSAVHFTSSLDLRKNSTEWKNRPGIVRKNTYTVIDPVYRIECLEDMAGS</sequence>
<evidence type="ECO:0000256" key="1">
    <source>
        <dbReference type="SAM" id="MobiDB-lite"/>
    </source>
</evidence>
<feature type="non-terminal residue" evidence="2">
    <location>
        <position position="1"/>
    </location>
</feature>
<accession>A0A0K2TXY1</accession>
<name>A0A0K2TXY1_LEPSM</name>
<feature type="region of interest" description="Disordered" evidence="1">
    <location>
        <begin position="52"/>
        <end position="134"/>
    </location>
</feature>
<feature type="compositionally biased region" description="Polar residues" evidence="1">
    <location>
        <begin position="8"/>
        <end position="18"/>
    </location>
</feature>
<evidence type="ECO:0000313" key="2">
    <source>
        <dbReference type="EMBL" id="CDW30720.1"/>
    </source>
</evidence>
<dbReference type="EMBL" id="HACA01013359">
    <property type="protein sequence ID" value="CDW30720.1"/>
    <property type="molecule type" value="Transcribed_RNA"/>
</dbReference>
<dbReference type="AlphaFoldDB" id="A0A0K2TXY1"/>
<feature type="compositionally biased region" description="Basic and acidic residues" evidence="1">
    <location>
        <begin position="52"/>
        <end position="64"/>
    </location>
</feature>
<feature type="region of interest" description="Disordered" evidence="1">
    <location>
        <begin position="1"/>
        <end position="22"/>
    </location>
</feature>
<organism evidence="2">
    <name type="scientific">Lepeophtheirus salmonis</name>
    <name type="common">Salmon louse</name>
    <name type="synonym">Caligus salmonis</name>
    <dbReference type="NCBI Taxonomy" id="72036"/>
    <lineage>
        <taxon>Eukaryota</taxon>
        <taxon>Metazoa</taxon>
        <taxon>Ecdysozoa</taxon>
        <taxon>Arthropoda</taxon>
        <taxon>Crustacea</taxon>
        <taxon>Multicrustacea</taxon>
        <taxon>Hexanauplia</taxon>
        <taxon>Copepoda</taxon>
        <taxon>Siphonostomatoida</taxon>
        <taxon>Caligidae</taxon>
        <taxon>Lepeophtheirus</taxon>
    </lineage>
</organism>